<gene>
    <name evidence="1" type="ORF">NCTC12026_00945</name>
</gene>
<evidence type="ECO:0000313" key="2">
    <source>
        <dbReference type="Proteomes" id="UP000255129"/>
    </source>
</evidence>
<dbReference type="Pfam" id="PF09619">
    <property type="entry name" value="YscW"/>
    <property type="match status" value="1"/>
</dbReference>
<evidence type="ECO:0000313" key="1">
    <source>
        <dbReference type="EMBL" id="SUC34599.1"/>
    </source>
</evidence>
<dbReference type="AlphaFoldDB" id="A0A379G0Q3"/>
<evidence type="ECO:0008006" key="3">
    <source>
        <dbReference type="Google" id="ProtNLM"/>
    </source>
</evidence>
<dbReference type="InterPro" id="IPR039366">
    <property type="entry name" value="Pilotin"/>
</dbReference>
<protein>
    <recommendedName>
        <fullName evidence="3">Lipoprotein-related protein</fullName>
    </recommendedName>
</protein>
<dbReference type="PANTHER" id="PTHR38013:SF1">
    <property type="entry name" value="GLYCOPROTEIN_POLYSACCHARIDE METABOLISM"/>
    <property type="match status" value="1"/>
</dbReference>
<dbReference type="EMBL" id="UGUA01000002">
    <property type="protein sequence ID" value="SUC34599.1"/>
    <property type="molecule type" value="Genomic_DNA"/>
</dbReference>
<dbReference type="Proteomes" id="UP000255129">
    <property type="component" value="Unassembled WGS sequence"/>
</dbReference>
<reference evidence="1 2" key="1">
    <citation type="submission" date="2018-06" db="EMBL/GenBank/DDBJ databases">
        <authorList>
            <consortium name="Pathogen Informatics"/>
            <person name="Doyle S."/>
        </authorList>
    </citation>
    <scope>NUCLEOTIDE SEQUENCE [LARGE SCALE GENOMIC DNA]</scope>
    <source>
        <strain evidence="1 2">NCTC12026</strain>
    </source>
</reference>
<accession>A0A379G0Q3</accession>
<dbReference type="PROSITE" id="PS51257">
    <property type="entry name" value="PROKAR_LIPOPROTEIN"/>
    <property type="match status" value="1"/>
</dbReference>
<dbReference type="RefSeq" id="WP_006815741.1">
    <property type="nucleotide sequence ID" value="NZ_AP018946.1"/>
</dbReference>
<organism evidence="1 2">
    <name type="scientific">Providencia rustigianii</name>
    <dbReference type="NCBI Taxonomy" id="158850"/>
    <lineage>
        <taxon>Bacteria</taxon>
        <taxon>Pseudomonadati</taxon>
        <taxon>Pseudomonadota</taxon>
        <taxon>Gammaproteobacteria</taxon>
        <taxon>Enterobacterales</taxon>
        <taxon>Morganellaceae</taxon>
        <taxon>Providencia</taxon>
    </lineage>
</organism>
<dbReference type="PANTHER" id="PTHR38013">
    <property type="entry name" value="GLYCOPROTEIN/POLYSACCHARIDE METABOLISM"/>
    <property type="match status" value="1"/>
</dbReference>
<dbReference type="OrthoDB" id="5348860at2"/>
<sequence length="152" mass="16667">MGLQRSVISLLVIVFLVGCEGNNAKPAEKRLQGKDNHDNQQVDIGKVSGNLMIIKGAVLPEDVDITVTLADTSIIDLPALILSQKHYNQLNNKTSLPFELTYHKNEIRKQARVMVSATVYGEGKLLYISDSSIEVINNGITENIDILLVPAN</sequence>
<name>A0A379G0Q3_9GAMM</name>
<proteinExistence type="predicted"/>
<dbReference type="InterPro" id="IPR053196">
    <property type="entry name" value="Lipoprotein_YbaY-like"/>
</dbReference>